<dbReference type="InterPro" id="IPR056372">
    <property type="entry name" value="TPR_DOCK"/>
</dbReference>
<dbReference type="InterPro" id="IPR035892">
    <property type="entry name" value="C2_domain_sf"/>
</dbReference>
<evidence type="ECO:0000256" key="1">
    <source>
        <dbReference type="ARBA" id="ARBA00004496"/>
    </source>
</evidence>
<evidence type="ECO:0000259" key="7">
    <source>
        <dbReference type="PROSITE" id="PS51650"/>
    </source>
</evidence>
<dbReference type="Gene3D" id="1.25.40.410">
    <property type="match status" value="1"/>
</dbReference>
<dbReference type="PROSITE" id="PS51651">
    <property type="entry name" value="DOCKER"/>
    <property type="match status" value="1"/>
</dbReference>
<dbReference type="InterPro" id="IPR032376">
    <property type="entry name" value="DOCK_N"/>
</dbReference>
<feature type="domain" description="DOCKER" evidence="8">
    <location>
        <begin position="1397"/>
        <end position="1809"/>
    </location>
</feature>
<feature type="domain" description="SH3" evidence="6">
    <location>
        <begin position="6"/>
        <end position="69"/>
    </location>
</feature>
<dbReference type="EMBL" id="HACM01000819">
    <property type="protein sequence ID" value="CRZ01261.1"/>
    <property type="molecule type" value="Transcribed_RNA"/>
</dbReference>
<proteinExistence type="inferred from homology"/>
<dbReference type="GO" id="GO:0031267">
    <property type="term" value="F:small GTPase binding"/>
    <property type="evidence" value="ECO:0007669"/>
    <property type="project" value="TreeGrafter"/>
</dbReference>
<dbReference type="InterPro" id="IPR046773">
    <property type="entry name" value="DOCKER_Lobe_C"/>
</dbReference>
<dbReference type="InterPro" id="IPR036028">
    <property type="entry name" value="SH3-like_dom_sf"/>
</dbReference>
<dbReference type="InterPro" id="IPR043161">
    <property type="entry name" value="DOCK_C_lobe_A"/>
</dbReference>
<evidence type="ECO:0000259" key="8">
    <source>
        <dbReference type="PROSITE" id="PS51651"/>
    </source>
</evidence>
<evidence type="ECO:0000256" key="3">
    <source>
        <dbReference type="ARBA" id="ARBA00022490"/>
    </source>
</evidence>
<evidence type="ECO:0000313" key="9">
    <source>
        <dbReference type="EMBL" id="CRZ01261.1"/>
    </source>
</evidence>
<dbReference type="Pfam" id="PF14429">
    <property type="entry name" value="DOCK-C2"/>
    <property type="match status" value="1"/>
</dbReference>
<reference evidence="9" key="1">
    <citation type="submission" date="2015-04" db="EMBL/GenBank/DDBJ databases">
        <title>The genome sequence of the plant pathogenic Rhizarian Plasmodiophora brassicae reveals insights in its biotrophic life cycle and the origin of chitin synthesis.</title>
        <authorList>
            <person name="Schwelm A."/>
            <person name="Fogelqvist J."/>
            <person name="Knaust A."/>
            <person name="Julke S."/>
            <person name="Lilja T."/>
            <person name="Dhandapani V."/>
            <person name="Bonilla-Rosso G."/>
            <person name="Karlsson M."/>
            <person name="Shevchenko A."/>
            <person name="Choi S.R."/>
            <person name="Kim H.G."/>
            <person name="Park J.Y."/>
            <person name="Lim Y.P."/>
            <person name="Ludwig-Muller J."/>
            <person name="Dixelius C."/>
        </authorList>
    </citation>
    <scope>NUCLEOTIDE SEQUENCE</scope>
    <source>
        <tissue evidence="9">Potato root galls</tissue>
    </source>
</reference>
<sequence>MNLWTNVGRNGTAIYPFNADGVYQISLLEGDEVYVDFEQGGWYRGTVFSKSHGQLQGIFPASYVNLRDDGYLDKPEDVETLSDRNQHEAVIVVKQVAKTSAVHDNRVRNLENATDERSLGTITKKNTLIREEPQPGRSGELVSFFCDTDDNETSDVHHSVEEPISVNLASSLTNADGKEISDSYLCHEECHLETNNVVLSNDGDVEKEMSHSPRSDETVVLAERVEDSTSIIESEQYDFSVPTRERSETMSFTNEINTALPGFELQIRELLANGKLPEHHEMTERLAQILTMRRVISDSTVDSALKESTRNEIIGLMESCRRKDKGYMCPRTPNHVVANVENTPIQVLLSLHRDMYSLIQKESSSLWQQKADARRSEMRNRVFKGRKSSTEKNAVNIGSILPKAVMSLHLDVKACIFSVGEPTHVFFSLFSFARQQFLTEEYVIELTASGMPEDINLLGKLRAEFRSLESSVFEDDIYLVCQIFRIGQLRTGIKMLQKKQKQQQNYRRPFGCAVLKLLCFSPIFEQLEQWVAPPHLVIYRAKDPLQFTSLHNLVIRGSSNIEVVPQAKGFAIGLKLGLMSAPSTQGFSIEMLTLSPNLHPGSDRNDFYVMLRGGDFIQDKKKSSKNIEIRVQVFTGTGYLVPNCIYRGAGPTVSPVTEYCSTVFYHTNNPTFSETLKLSISKQIFTQCHLLFTIWHVSSSPDKNQLCSFSFLPLTCPSGAVITDGIHALPCYKPIKNLGQPNSALPPQYLSASAHYKTDSFRQQSQIAITKRKEEIFVETQLSSVTMTQLDSLHSLFNWRQLDTSQLRSMITKITMTSGTELAKYIKETFDGLFAILCAMHHVDEISVLAFSGLLHTVDQLTTKMCAVGSTVDLYIADVFTVPDVYLYLISNARQALVYAAVHHTSSDSAMFKQLTLLCKCFQHVLKFIIKSAQCSEALHSQTFKDRLMELLEDVTALFTLRVGPKDPLIGCKAFLLRSFYTTFDDLSIVFSPEVLGQICLNILNAVPHHADNAKLYIYKLRMIGSIAQSVIGRQAHWWSIIQSNVIDSLQFHLSSSNDEAYLSIGILSDLIRIIQIGFPENPAANLLPFNKLLHPLLLLVRRIQSQEDLMPSQQVHQMYSIDLPIDSISLLYIIIHYMDDDKLTNLIVADDEITRELVSVCESSLLHRVYPSMWIVLDCWELCIFARILQSISSHVGQLRQPVIQSFFHVCVLFQGHKDLQNLSEAKTEFLDNRVLPSSIRSIIRQAWASIADYSAISHFFCSNLLVPLSRDANSNENCPSHDLAIDMFADLLEEEYARSGGLSAINRFTVDALDVLANDSQDDAQKFVELLDSSLRRRLASSSSSLQCAVQEFLCHLSTFYNLMQGLLRIPKTDTFEHERANVVNQLLDFLMSDSNAGRRKAMLYRYYTYLIDLNVSLGAFAEAGNAALKQLKLLDWVDVPVSSWEISSGLCDTSKETESARKELLYLRLIDHFDHAELWEKSIEACEDLRQHYQHSSFDYLKLSDVLERQALLFRKIITEPRFFPSYFRVVYYSKSNPPLEYVFRGMKLESIMDFTERIRSKHTDARIIMSNKDPPPSDIDQNELVITITMLTIASFDEYQGISQNDLNLSNVPCQMQKYQLNDNLSWFVFCQTESRALQGELCNEFKDLWVKKTYIRTEEAFPCTRRRLKIVESGSIDVHPIDSACETIVKKNRELHDVITSVNKPFGPHDLPIDVGPLTMQLNGIIDAAVNGGSKKYIDAFFHSVIEGKQDSQNSLKTAMETQIVLLRQGLNAFKERKSADLDPLYNRLRVLFEKMVVSFNDLL</sequence>
<evidence type="ECO:0008006" key="10">
    <source>
        <dbReference type="Google" id="ProtNLM"/>
    </source>
</evidence>
<evidence type="ECO:0000256" key="4">
    <source>
        <dbReference type="PROSITE-ProRule" id="PRU00192"/>
    </source>
</evidence>
<feature type="domain" description="C2 DOCK-type" evidence="7">
    <location>
        <begin position="604"/>
        <end position="783"/>
    </location>
</feature>
<name>A0A0H5QIY3_9EUKA</name>
<dbReference type="GO" id="GO:0005085">
    <property type="term" value="F:guanyl-nucleotide exchange factor activity"/>
    <property type="evidence" value="ECO:0007669"/>
    <property type="project" value="InterPro"/>
</dbReference>
<dbReference type="PANTHER" id="PTHR45653">
    <property type="entry name" value="DEDICATOR OF CYTOKINESIS"/>
    <property type="match status" value="1"/>
</dbReference>
<evidence type="ECO:0000256" key="2">
    <source>
        <dbReference type="ARBA" id="ARBA00022443"/>
    </source>
</evidence>
<dbReference type="GO" id="GO:0005737">
    <property type="term" value="C:cytoplasm"/>
    <property type="evidence" value="ECO:0007669"/>
    <property type="project" value="UniProtKB-SubCell"/>
</dbReference>
<dbReference type="InterPro" id="IPR026791">
    <property type="entry name" value="DOCK"/>
</dbReference>
<dbReference type="PROSITE" id="PS50002">
    <property type="entry name" value="SH3"/>
    <property type="match status" value="1"/>
</dbReference>
<dbReference type="SUPFAM" id="SSF50044">
    <property type="entry name" value="SH3-domain"/>
    <property type="match status" value="1"/>
</dbReference>
<dbReference type="Pfam" id="PF20421">
    <property type="entry name" value="DHR-2_Lobe_C"/>
    <property type="match status" value="1"/>
</dbReference>
<comment type="similarity">
    <text evidence="5">Belongs to the DOCK family.</text>
</comment>
<dbReference type="GO" id="GO:0005886">
    <property type="term" value="C:plasma membrane"/>
    <property type="evidence" value="ECO:0007669"/>
    <property type="project" value="TreeGrafter"/>
</dbReference>
<dbReference type="InterPro" id="IPR043162">
    <property type="entry name" value="DOCK_C_lobe_C"/>
</dbReference>
<dbReference type="GO" id="GO:0007264">
    <property type="term" value="P:small GTPase-mediated signal transduction"/>
    <property type="evidence" value="ECO:0007669"/>
    <property type="project" value="InterPro"/>
</dbReference>
<dbReference type="PROSITE" id="PS51650">
    <property type="entry name" value="C2_DOCK"/>
    <property type="match status" value="1"/>
</dbReference>
<dbReference type="InterPro" id="IPR001452">
    <property type="entry name" value="SH3_domain"/>
</dbReference>
<keyword evidence="2 4" id="KW-0728">SH3 domain</keyword>
<evidence type="ECO:0000259" key="6">
    <source>
        <dbReference type="PROSITE" id="PS50002"/>
    </source>
</evidence>
<dbReference type="CDD" id="cd11684">
    <property type="entry name" value="DHR2_DOCK"/>
    <property type="match status" value="1"/>
</dbReference>
<comment type="subcellular location">
    <subcellularLocation>
        <location evidence="1">Cytoplasm</location>
    </subcellularLocation>
</comment>
<dbReference type="Pfam" id="PF16172">
    <property type="entry name" value="DOCK_N"/>
    <property type="match status" value="1"/>
</dbReference>
<dbReference type="Pfam" id="PF23554">
    <property type="entry name" value="TPR_DOCK"/>
    <property type="match status" value="1"/>
</dbReference>
<dbReference type="Gene3D" id="1.20.58.740">
    <property type="match status" value="1"/>
</dbReference>
<dbReference type="Gene3D" id="2.60.40.150">
    <property type="entry name" value="C2 domain"/>
    <property type="match status" value="1"/>
</dbReference>
<organism evidence="9">
    <name type="scientific">Spongospora subterranea</name>
    <dbReference type="NCBI Taxonomy" id="70186"/>
    <lineage>
        <taxon>Eukaryota</taxon>
        <taxon>Sar</taxon>
        <taxon>Rhizaria</taxon>
        <taxon>Endomyxa</taxon>
        <taxon>Phytomyxea</taxon>
        <taxon>Plasmodiophorida</taxon>
        <taxon>Plasmodiophoridae</taxon>
        <taxon>Spongospora</taxon>
    </lineage>
</organism>
<accession>A0A0H5QIY3</accession>
<protein>
    <recommendedName>
        <fullName evidence="10">SH3 domain-containing protein</fullName>
    </recommendedName>
</protein>
<evidence type="ECO:0000256" key="5">
    <source>
        <dbReference type="PROSITE-ProRule" id="PRU00983"/>
    </source>
</evidence>
<dbReference type="PANTHER" id="PTHR45653:SF10">
    <property type="entry name" value="MYOBLAST CITY, ISOFORM B"/>
    <property type="match status" value="1"/>
</dbReference>
<dbReference type="InterPro" id="IPR027357">
    <property type="entry name" value="DOCKER_dom"/>
</dbReference>
<dbReference type="InterPro" id="IPR027007">
    <property type="entry name" value="C2_DOCK-type_domain"/>
</dbReference>
<dbReference type="SMART" id="SM00326">
    <property type="entry name" value="SH3"/>
    <property type="match status" value="1"/>
</dbReference>
<keyword evidence="3" id="KW-0963">Cytoplasm</keyword>
<dbReference type="Gene3D" id="2.30.30.40">
    <property type="entry name" value="SH3 Domains"/>
    <property type="match status" value="1"/>
</dbReference>